<dbReference type="Proteomes" id="UP000481153">
    <property type="component" value="Unassembled WGS sequence"/>
</dbReference>
<reference evidence="1 2" key="1">
    <citation type="submission" date="2019-07" db="EMBL/GenBank/DDBJ databases">
        <title>Genomics analysis of Aphanomyces spp. identifies a new class of oomycete effector associated with host adaptation.</title>
        <authorList>
            <person name="Gaulin E."/>
        </authorList>
    </citation>
    <scope>NUCLEOTIDE SEQUENCE [LARGE SCALE GENOMIC DNA]</scope>
    <source>
        <strain evidence="1 2">ATCC 201684</strain>
    </source>
</reference>
<protein>
    <submittedName>
        <fullName evidence="1">Uncharacterized protein</fullName>
    </submittedName>
</protein>
<accession>A0A6G0XES3</accession>
<comment type="caution">
    <text evidence="1">The sequence shown here is derived from an EMBL/GenBank/DDBJ whole genome shotgun (WGS) entry which is preliminary data.</text>
</comment>
<keyword evidence="2" id="KW-1185">Reference proteome</keyword>
<dbReference type="AlphaFoldDB" id="A0A6G0XES3"/>
<organism evidence="1 2">
    <name type="scientific">Aphanomyces euteiches</name>
    <dbReference type="NCBI Taxonomy" id="100861"/>
    <lineage>
        <taxon>Eukaryota</taxon>
        <taxon>Sar</taxon>
        <taxon>Stramenopiles</taxon>
        <taxon>Oomycota</taxon>
        <taxon>Saprolegniomycetes</taxon>
        <taxon>Saprolegniales</taxon>
        <taxon>Verrucalvaceae</taxon>
        <taxon>Aphanomyces</taxon>
    </lineage>
</organism>
<evidence type="ECO:0000313" key="2">
    <source>
        <dbReference type="Proteomes" id="UP000481153"/>
    </source>
</evidence>
<name>A0A6G0XES3_9STRA</name>
<sequence length="125" mass="14079">MPVGACVSDVRRRTIAKFELREPADQISEQEWRDYFYKANEIGIIEYSRVDRAMKSLRLNTSLTDAPSHVAKLVHQLTIQLGQLSVESFLETEQKGVVGYLVAALAPPTFKATVCDELGRQQNKP</sequence>
<gene>
    <name evidence="1" type="ORF">Ae201684_005621</name>
</gene>
<evidence type="ECO:0000313" key="1">
    <source>
        <dbReference type="EMBL" id="KAF0738571.1"/>
    </source>
</evidence>
<dbReference type="EMBL" id="VJMJ01000072">
    <property type="protein sequence ID" value="KAF0738571.1"/>
    <property type="molecule type" value="Genomic_DNA"/>
</dbReference>
<proteinExistence type="predicted"/>